<dbReference type="EMBL" id="JADBEM010000001">
    <property type="protein sequence ID" value="MBE1604333.1"/>
    <property type="molecule type" value="Genomic_DNA"/>
</dbReference>
<gene>
    <name evidence="2" type="ORF">HEB94_001181</name>
</gene>
<evidence type="ECO:0000313" key="2">
    <source>
        <dbReference type="EMBL" id="MBE1604333.1"/>
    </source>
</evidence>
<dbReference type="AlphaFoldDB" id="A0A927MT37"/>
<evidence type="ECO:0000256" key="1">
    <source>
        <dbReference type="SAM" id="Phobius"/>
    </source>
</evidence>
<evidence type="ECO:0008006" key="4">
    <source>
        <dbReference type="Google" id="ProtNLM"/>
    </source>
</evidence>
<keyword evidence="3" id="KW-1185">Reference proteome</keyword>
<sequence>MTEQDTVMREMHDLGLAAWFGGSMMGAIGLNPAAEEESTQEGKQRVASSGWAKWTPVNAAAIALHLVGAAGLAYANRRRIGAQKGVLAATVAKTALTGAALGATAYARVLGKRIELAASPDQKQADKAEKHPVSVGSAQSQLRLVKWAVPALTGGIEVLNSLHGEQQRPSRQARGVLRRLAAV</sequence>
<reference evidence="2" key="1">
    <citation type="submission" date="2020-10" db="EMBL/GenBank/DDBJ databases">
        <title>Sequencing the genomes of 1000 actinobacteria strains.</title>
        <authorList>
            <person name="Klenk H.-P."/>
        </authorList>
    </citation>
    <scope>NUCLEOTIDE SEQUENCE</scope>
    <source>
        <strain evidence="2">DSM 45354</strain>
    </source>
</reference>
<dbReference type="RefSeq" id="WP_192748895.1">
    <property type="nucleotide sequence ID" value="NZ_BAABJL010000096.1"/>
</dbReference>
<keyword evidence="1" id="KW-1133">Transmembrane helix</keyword>
<feature type="transmembrane region" description="Helical" evidence="1">
    <location>
        <begin position="54"/>
        <end position="75"/>
    </location>
</feature>
<organism evidence="2 3">
    <name type="scientific">Actinopolymorpha pittospori</name>
    <dbReference type="NCBI Taxonomy" id="648752"/>
    <lineage>
        <taxon>Bacteria</taxon>
        <taxon>Bacillati</taxon>
        <taxon>Actinomycetota</taxon>
        <taxon>Actinomycetes</taxon>
        <taxon>Propionibacteriales</taxon>
        <taxon>Actinopolymorphaceae</taxon>
        <taxon>Actinopolymorpha</taxon>
    </lineage>
</organism>
<evidence type="ECO:0000313" key="3">
    <source>
        <dbReference type="Proteomes" id="UP000638648"/>
    </source>
</evidence>
<protein>
    <recommendedName>
        <fullName evidence="4">ABC-type Mn/Zn transport systems, ATPase component</fullName>
    </recommendedName>
</protein>
<dbReference type="Proteomes" id="UP000638648">
    <property type="component" value="Unassembled WGS sequence"/>
</dbReference>
<proteinExistence type="predicted"/>
<accession>A0A927MT37</accession>
<name>A0A927MT37_9ACTN</name>
<comment type="caution">
    <text evidence="2">The sequence shown here is derived from an EMBL/GenBank/DDBJ whole genome shotgun (WGS) entry which is preliminary data.</text>
</comment>
<keyword evidence="1" id="KW-0472">Membrane</keyword>
<keyword evidence="1" id="KW-0812">Transmembrane</keyword>
<feature type="transmembrane region" description="Helical" evidence="1">
    <location>
        <begin position="14"/>
        <end position="34"/>
    </location>
</feature>